<evidence type="ECO:0008006" key="5">
    <source>
        <dbReference type="Google" id="ProtNLM"/>
    </source>
</evidence>
<organism evidence="2 4">
    <name type="scientific">Puccinia coronata f. sp. avenae</name>
    <dbReference type="NCBI Taxonomy" id="200324"/>
    <lineage>
        <taxon>Eukaryota</taxon>
        <taxon>Fungi</taxon>
        <taxon>Dikarya</taxon>
        <taxon>Basidiomycota</taxon>
        <taxon>Pucciniomycotina</taxon>
        <taxon>Pucciniomycetes</taxon>
        <taxon>Pucciniales</taxon>
        <taxon>Pucciniaceae</taxon>
        <taxon>Puccinia</taxon>
    </lineage>
</organism>
<reference evidence="2 4" key="1">
    <citation type="submission" date="2017-11" db="EMBL/GenBank/DDBJ databases">
        <title>De novo assembly and phasing of dikaryotic genomes from two isolates of Puccinia coronata f. sp. avenae, the causal agent of oat crown rust.</title>
        <authorList>
            <person name="Miller M.E."/>
            <person name="Zhang Y."/>
            <person name="Omidvar V."/>
            <person name="Sperschneider J."/>
            <person name="Schwessinger B."/>
            <person name="Raley C."/>
            <person name="Palmer J.M."/>
            <person name="Garnica D."/>
            <person name="Upadhyaya N."/>
            <person name="Rathjen J."/>
            <person name="Taylor J.M."/>
            <person name="Park R.F."/>
            <person name="Dodds P.N."/>
            <person name="Hirsch C.D."/>
            <person name="Kianian S.F."/>
            <person name="Figueroa M."/>
        </authorList>
    </citation>
    <scope>NUCLEOTIDE SEQUENCE [LARGE SCALE GENOMIC DNA]</scope>
    <source>
        <strain evidence="2">12SD80</strain>
    </source>
</reference>
<evidence type="ECO:0000313" key="3">
    <source>
        <dbReference type="EMBL" id="PLW49671.1"/>
    </source>
</evidence>
<protein>
    <recommendedName>
        <fullName evidence="5">F-box domain-containing protein</fullName>
    </recommendedName>
</protein>
<evidence type="ECO:0000313" key="4">
    <source>
        <dbReference type="Proteomes" id="UP000235392"/>
    </source>
</evidence>
<dbReference type="EMBL" id="PGCI01000015">
    <property type="protein sequence ID" value="PLW49671.1"/>
    <property type="molecule type" value="Genomic_DNA"/>
</dbReference>
<dbReference type="SUPFAM" id="SSF52047">
    <property type="entry name" value="RNI-like"/>
    <property type="match status" value="1"/>
</dbReference>
<evidence type="ECO:0000313" key="2">
    <source>
        <dbReference type="EMBL" id="PLW19124.1"/>
    </source>
</evidence>
<name>A0A2N5T0X1_9BASI</name>
<dbReference type="InterPro" id="IPR032675">
    <property type="entry name" value="LRR_dom_sf"/>
</dbReference>
<gene>
    <name evidence="3" type="ORF">PCASD_02250</name>
    <name evidence="2" type="ORF">PCASD_14053</name>
</gene>
<accession>A0A2N5T0X1</accession>
<feature type="region of interest" description="Disordered" evidence="1">
    <location>
        <begin position="235"/>
        <end position="259"/>
    </location>
</feature>
<proteinExistence type="predicted"/>
<sequence length="445" mass="50514">MTGLCDLPLELKKLLVDWAIQMDISNYSRMQMPAGTEKIGIDIYANGNAPKGSCIRAISQIDRTFFMLCRPALWKVLDLRRLPTAALGDFYGDSETLTRRYLRNLVQDLKTGVMIFRHPSRELTTVVEEQPAALERFLQVEKILCHEINPLRINTLEIELVLVGEWLDGYVPTCSHPLTARVLLSLSSLKNVQKFHIVSPVSLSLPENLLVQMVINMKNISSFTADNVGYEEITTASTEDTRTGETQHDEGADTPPQKPKATKLIEFLSDLKTLKILHMYDCLCVDYVWSEISWKSSLREIVLWRCPNLSHVALQRLSGQFSEGLKRIEVCTIGISEVEQIERNSPGYLWEMMQREHVSSFKSLRTLKLAGINMTEHLLRSFQDVPRLTRLDIDSPNIRAQSLFKFISKAPRLATLNCRVRGGAGSLDMIMHCLGRGVLLDESFY</sequence>
<evidence type="ECO:0000256" key="1">
    <source>
        <dbReference type="SAM" id="MobiDB-lite"/>
    </source>
</evidence>
<dbReference type="EMBL" id="PGCI01000720">
    <property type="protein sequence ID" value="PLW19124.1"/>
    <property type="molecule type" value="Genomic_DNA"/>
</dbReference>
<dbReference type="Gene3D" id="3.80.10.10">
    <property type="entry name" value="Ribonuclease Inhibitor"/>
    <property type="match status" value="1"/>
</dbReference>
<dbReference type="Proteomes" id="UP000235392">
    <property type="component" value="Unassembled WGS sequence"/>
</dbReference>
<comment type="caution">
    <text evidence="2">The sequence shown here is derived from an EMBL/GenBank/DDBJ whole genome shotgun (WGS) entry which is preliminary data.</text>
</comment>
<feature type="compositionally biased region" description="Basic and acidic residues" evidence="1">
    <location>
        <begin position="239"/>
        <end position="251"/>
    </location>
</feature>
<dbReference type="AlphaFoldDB" id="A0A2N5T0X1"/>